<evidence type="ECO:0000313" key="2">
    <source>
        <dbReference type="EMBL" id="GFZ13968.1"/>
    </source>
</evidence>
<gene>
    <name evidence="2" type="ORF">Acr_24g0001580</name>
</gene>
<comment type="caution">
    <text evidence="2">The sequence shown here is derived from an EMBL/GenBank/DDBJ whole genome shotgun (WGS) entry which is preliminary data.</text>
</comment>
<keyword evidence="3" id="KW-1185">Reference proteome</keyword>
<name>A0A7J0GT63_9ERIC</name>
<organism evidence="2 3">
    <name type="scientific">Actinidia rufa</name>
    <dbReference type="NCBI Taxonomy" id="165716"/>
    <lineage>
        <taxon>Eukaryota</taxon>
        <taxon>Viridiplantae</taxon>
        <taxon>Streptophyta</taxon>
        <taxon>Embryophyta</taxon>
        <taxon>Tracheophyta</taxon>
        <taxon>Spermatophyta</taxon>
        <taxon>Magnoliopsida</taxon>
        <taxon>eudicotyledons</taxon>
        <taxon>Gunneridae</taxon>
        <taxon>Pentapetalae</taxon>
        <taxon>asterids</taxon>
        <taxon>Ericales</taxon>
        <taxon>Actinidiaceae</taxon>
        <taxon>Actinidia</taxon>
    </lineage>
</organism>
<dbReference type="Proteomes" id="UP000585474">
    <property type="component" value="Unassembled WGS sequence"/>
</dbReference>
<dbReference type="OrthoDB" id="1744626at2759"/>
<dbReference type="PANTHER" id="PTHR46023:SF6">
    <property type="entry name" value="LIPASE CLASS 3 FAMILY PROTEIN"/>
    <property type="match status" value="1"/>
</dbReference>
<dbReference type="PANTHER" id="PTHR46023">
    <property type="entry name" value="LIPASE CLASS 3 PROTEIN-LIKE"/>
    <property type="match status" value="1"/>
</dbReference>
<accession>A0A7J0GT63</accession>
<evidence type="ECO:0000256" key="1">
    <source>
        <dbReference type="SAM" id="MobiDB-lite"/>
    </source>
</evidence>
<protein>
    <submittedName>
        <fullName evidence="2">Lipase class 3 family protein</fullName>
    </submittedName>
</protein>
<dbReference type="EMBL" id="BJWL01000024">
    <property type="protein sequence ID" value="GFZ13968.1"/>
    <property type="molecule type" value="Genomic_DNA"/>
</dbReference>
<feature type="region of interest" description="Disordered" evidence="1">
    <location>
        <begin position="1"/>
        <end position="21"/>
    </location>
</feature>
<feature type="region of interest" description="Disordered" evidence="1">
    <location>
        <begin position="44"/>
        <end position="67"/>
    </location>
</feature>
<reference evidence="2 3" key="1">
    <citation type="submission" date="2019-07" db="EMBL/GenBank/DDBJ databases">
        <title>De Novo Assembly of kiwifruit Actinidia rufa.</title>
        <authorList>
            <person name="Sugita-Konishi S."/>
            <person name="Sato K."/>
            <person name="Mori E."/>
            <person name="Abe Y."/>
            <person name="Kisaki G."/>
            <person name="Hamano K."/>
            <person name="Suezawa K."/>
            <person name="Otani M."/>
            <person name="Fukuda T."/>
            <person name="Manabe T."/>
            <person name="Gomi K."/>
            <person name="Tabuchi M."/>
            <person name="Akimitsu K."/>
            <person name="Kataoka I."/>
        </authorList>
    </citation>
    <scope>NUCLEOTIDE SEQUENCE [LARGE SCALE GENOMIC DNA]</scope>
    <source>
        <strain evidence="3">cv. Fuchu</strain>
    </source>
</reference>
<sequence>MGARRRCPVGPLSNSKEDDLPGAPLIIERISESLISEVVTTDPLGNNADDCSSSGGSCHDDSGEEEENVLVNASTIKDMTEGEMWHELEKELQRDDDVEAIVQVKEEAAAAKEITEEEKVLVDAVESKNPVSSLDVSESPRFCPPGRIMHIVSMPLSDTSGSGDDDPVDEHVGIYKTSRDLYSKLRLSRTMINDHYMPMYKRMMERLIRELERDEACSCT</sequence>
<dbReference type="AlphaFoldDB" id="A0A7J0GT63"/>
<evidence type="ECO:0000313" key="3">
    <source>
        <dbReference type="Proteomes" id="UP000585474"/>
    </source>
</evidence>
<proteinExistence type="predicted"/>